<accession>A0ABD0VUG7</accession>
<dbReference type="InterPro" id="IPR036249">
    <property type="entry name" value="Thioredoxin-like_sf"/>
</dbReference>
<dbReference type="Proteomes" id="UP001552299">
    <property type="component" value="Unassembled WGS sequence"/>
</dbReference>
<dbReference type="PANTHER" id="PTHR45288:SF1">
    <property type="entry name" value="THIOREDOXIN FAMILY PROTEIN"/>
    <property type="match status" value="1"/>
</dbReference>
<comment type="caution">
    <text evidence="3">The sequence shown here is derived from an EMBL/GenBank/DDBJ whole genome shotgun (WGS) entry which is preliminary data.</text>
</comment>
<sequence length="387" mass="41959">MPVICFLQLVDRPNLRPASSNLPKSRRGNFMAGVLGSCSFSLFRPLQRPRSPRRCFMVSAELSESSAPSPSSAVVEGEGGSSSSLATFPSSPPLSFSPAVGFKPPQPKPFSVRSDKFLDILGASLALPFRLGTGAFVQGYSASLVSKDQIPPNEYALSIAGFKLKETSRLGPRPEKPIEIYEFERLTGYFSCPWTTGHKTISCPFCRKVREIVSILDLDILFYPCPKNGPNFRPKVLQMGGKQQFPYMDWEGNCVHEWSGASIRFVRFWSVGSKGYLLNVKVQVDPNTGVSMYESDDIIKYLVTKYGKGQGRPAVVLAGGKGGAWGGGGGGRGRRPAVLGSAGGLAGQMGGESGLGGKDDKGRWGIRKGFWSGNWIENKGNKKKTRR</sequence>
<dbReference type="AlphaFoldDB" id="A0ABD0VUG7"/>
<proteinExistence type="predicted"/>
<dbReference type="SUPFAM" id="SSF52833">
    <property type="entry name" value="Thioredoxin-like"/>
    <property type="match status" value="1"/>
</dbReference>
<dbReference type="Gene3D" id="3.40.30.10">
    <property type="entry name" value="Glutaredoxin"/>
    <property type="match status" value="1"/>
</dbReference>
<dbReference type="PANTHER" id="PTHR45288">
    <property type="entry name" value="THIOREDOXIN FAMILY PROTEIN"/>
    <property type="match status" value="1"/>
</dbReference>
<gene>
    <name evidence="3" type="ORF">M5K25_000789</name>
</gene>
<dbReference type="InterPro" id="IPR004045">
    <property type="entry name" value="Glutathione_S-Trfase_N"/>
</dbReference>
<name>A0ABD0VUG7_DENTH</name>
<organism evidence="3 4">
    <name type="scientific">Dendrobium thyrsiflorum</name>
    <name type="common">Pinecone-like raceme dendrobium</name>
    <name type="synonym">Orchid</name>
    <dbReference type="NCBI Taxonomy" id="117978"/>
    <lineage>
        <taxon>Eukaryota</taxon>
        <taxon>Viridiplantae</taxon>
        <taxon>Streptophyta</taxon>
        <taxon>Embryophyta</taxon>
        <taxon>Tracheophyta</taxon>
        <taxon>Spermatophyta</taxon>
        <taxon>Magnoliopsida</taxon>
        <taxon>Liliopsida</taxon>
        <taxon>Asparagales</taxon>
        <taxon>Orchidaceae</taxon>
        <taxon>Epidendroideae</taxon>
        <taxon>Malaxideae</taxon>
        <taxon>Dendrobiinae</taxon>
        <taxon>Dendrobium</taxon>
    </lineage>
</organism>
<evidence type="ECO:0000313" key="4">
    <source>
        <dbReference type="Proteomes" id="UP001552299"/>
    </source>
</evidence>
<evidence type="ECO:0000259" key="2">
    <source>
        <dbReference type="Pfam" id="PF13417"/>
    </source>
</evidence>
<dbReference type="EMBL" id="JANQDX010000001">
    <property type="protein sequence ID" value="KAL0928862.1"/>
    <property type="molecule type" value="Genomic_DNA"/>
</dbReference>
<evidence type="ECO:0000256" key="1">
    <source>
        <dbReference type="SAM" id="MobiDB-lite"/>
    </source>
</evidence>
<dbReference type="Pfam" id="PF13417">
    <property type="entry name" value="GST_N_3"/>
    <property type="match status" value="1"/>
</dbReference>
<reference evidence="3 4" key="1">
    <citation type="journal article" date="2024" name="Plant Biotechnol. J.">
        <title>Dendrobium thyrsiflorum genome and its molecular insights into genes involved in important horticultural traits.</title>
        <authorList>
            <person name="Chen B."/>
            <person name="Wang J.Y."/>
            <person name="Zheng P.J."/>
            <person name="Li K.L."/>
            <person name="Liang Y.M."/>
            <person name="Chen X.F."/>
            <person name="Zhang C."/>
            <person name="Zhao X."/>
            <person name="He X."/>
            <person name="Zhang G.Q."/>
            <person name="Liu Z.J."/>
            <person name="Xu Q."/>
        </authorList>
    </citation>
    <scope>NUCLEOTIDE SEQUENCE [LARGE SCALE GENOMIC DNA]</scope>
    <source>
        <strain evidence="3">GZMU011</strain>
    </source>
</reference>
<feature type="region of interest" description="Disordered" evidence="1">
    <location>
        <begin position="65"/>
        <end position="87"/>
    </location>
</feature>
<evidence type="ECO:0000313" key="3">
    <source>
        <dbReference type="EMBL" id="KAL0928862.1"/>
    </source>
</evidence>
<feature type="domain" description="GST N-terminal" evidence="2">
    <location>
        <begin position="202"/>
        <end position="249"/>
    </location>
</feature>
<protein>
    <recommendedName>
        <fullName evidence="2">GST N-terminal domain-containing protein</fullName>
    </recommendedName>
</protein>
<keyword evidence="4" id="KW-1185">Reference proteome</keyword>